<keyword evidence="5 7" id="KW-1133">Transmembrane helix</keyword>
<feature type="transmembrane region" description="Helical" evidence="7">
    <location>
        <begin position="6"/>
        <end position="28"/>
    </location>
</feature>
<name>X1GUN2_9ZZZZ</name>
<protein>
    <recommendedName>
        <fullName evidence="8">TRAP C4-dicarboxylate transport system permease DctM subunit domain-containing protein</fullName>
    </recommendedName>
</protein>
<evidence type="ECO:0000256" key="5">
    <source>
        <dbReference type="ARBA" id="ARBA00022989"/>
    </source>
</evidence>
<dbReference type="GO" id="GO:0022857">
    <property type="term" value="F:transmembrane transporter activity"/>
    <property type="evidence" value="ECO:0007669"/>
    <property type="project" value="TreeGrafter"/>
</dbReference>
<dbReference type="PANTHER" id="PTHR33362">
    <property type="entry name" value="SIALIC ACID TRAP TRANSPORTER PERMEASE PROTEIN SIAT-RELATED"/>
    <property type="match status" value="1"/>
</dbReference>
<dbReference type="AlphaFoldDB" id="X1GUN2"/>
<dbReference type="InterPro" id="IPR004681">
    <property type="entry name" value="TRAP_DctM"/>
</dbReference>
<dbReference type="Pfam" id="PF06808">
    <property type="entry name" value="DctM"/>
    <property type="match status" value="1"/>
</dbReference>
<keyword evidence="2" id="KW-1003">Cell membrane</keyword>
<dbReference type="InterPro" id="IPR010656">
    <property type="entry name" value="DctM"/>
</dbReference>
<dbReference type="EMBL" id="BARU01008811">
    <property type="protein sequence ID" value="GAH45314.1"/>
    <property type="molecule type" value="Genomic_DNA"/>
</dbReference>
<keyword evidence="4 7" id="KW-0812">Transmembrane</keyword>
<feature type="domain" description="TRAP C4-dicarboxylate transport system permease DctM subunit" evidence="8">
    <location>
        <begin position="2"/>
        <end position="188"/>
    </location>
</feature>
<evidence type="ECO:0000313" key="9">
    <source>
        <dbReference type="EMBL" id="GAH45314.1"/>
    </source>
</evidence>
<dbReference type="PANTHER" id="PTHR33362:SF5">
    <property type="entry name" value="C4-DICARBOXYLATE TRAP TRANSPORTER LARGE PERMEASE PROTEIN DCTM"/>
    <property type="match status" value="1"/>
</dbReference>
<evidence type="ECO:0000256" key="6">
    <source>
        <dbReference type="ARBA" id="ARBA00023136"/>
    </source>
</evidence>
<evidence type="ECO:0000256" key="2">
    <source>
        <dbReference type="ARBA" id="ARBA00022475"/>
    </source>
</evidence>
<gene>
    <name evidence="9" type="ORF">S03H2_17133</name>
</gene>
<keyword evidence="6 7" id="KW-0472">Membrane</keyword>
<sequence length="200" mass="21433">MVAMYGGYATPTEAASVGVLGSLLIGFFQKSLSFKAIKEALMSTTRTGSMIGLIIIGAVFLSEMFGFLGIPSLLATTIAAMNLSPLTLIAILLIFFIFLGCIMEGMAILVMTLPITLPLILQAGYTKIWFGIFMVIAIQLAQITPPVGFNLFIIQGLTGDTIGYVSKAALPFFIIMALFALVIAVFPEVVTYIPDLVFSR</sequence>
<reference evidence="9" key="1">
    <citation type="journal article" date="2014" name="Front. Microbiol.">
        <title>High frequency of phylogenetically diverse reductive dehalogenase-homologous genes in deep subseafloor sedimentary metagenomes.</title>
        <authorList>
            <person name="Kawai M."/>
            <person name="Futagami T."/>
            <person name="Toyoda A."/>
            <person name="Takaki Y."/>
            <person name="Nishi S."/>
            <person name="Hori S."/>
            <person name="Arai W."/>
            <person name="Tsubouchi T."/>
            <person name="Morono Y."/>
            <person name="Uchiyama I."/>
            <person name="Ito T."/>
            <person name="Fujiyama A."/>
            <person name="Inagaki F."/>
            <person name="Takami H."/>
        </authorList>
    </citation>
    <scope>NUCLEOTIDE SEQUENCE</scope>
    <source>
        <strain evidence="9">Expedition CK06-06</strain>
    </source>
</reference>
<evidence type="ECO:0000256" key="1">
    <source>
        <dbReference type="ARBA" id="ARBA00004429"/>
    </source>
</evidence>
<comment type="subcellular location">
    <subcellularLocation>
        <location evidence="1">Cell inner membrane</location>
        <topology evidence="1">Multi-pass membrane protein</topology>
    </subcellularLocation>
</comment>
<evidence type="ECO:0000256" key="3">
    <source>
        <dbReference type="ARBA" id="ARBA00022519"/>
    </source>
</evidence>
<evidence type="ECO:0000256" key="7">
    <source>
        <dbReference type="SAM" id="Phobius"/>
    </source>
</evidence>
<feature type="transmembrane region" description="Helical" evidence="7">
    <location>
        <begin position="169"/>
        <end position="193"/>
    </location>
</feature>
<feature type="transmembrane region" description="Helical" evidence="7">
    <location>
        <begin position="88"/>
        <end position="121"/>
    </location>
</feature>
<keyword evidence="3" id="KW-0997">Cell inner membrane</keyword>
<organism evidence="9">
    <name type="scientific">marine sediment metagenome</name>
    <dbReference type="NCBI Taxonomy" id="412755"/>
    <lineage>
        <taxon>unclassified sequences</taxon>
        <taxon>metagenomes</taxon>
        <taxon>ecological metagenomes</taxon>
    </lineage>
</organism>
<dbReference type="GO" id="GO:0005886">
    <property type="term" value="C:plasma membrane"/>
    <property type="evidence" value="ECO:0007669"/>
    <property type="project" value="UniProtKB-SubCell"/>
</dbReference>
<evidence type="ECO:0000259" key="8">
    <source>
        <dbReference type="Pfam" id="PF06808"/>
    </source>
</evidence>
<proteinExistence type="predicted"/>
<feature type="transmembrane region" description="Helical" evidence="7">
    <location>
        <begin position="49"/>
        <end position="68"/>
    </location>
</feature>
<accession>X1GUN2</accession>
<comment type="caution">
    <text evidence="9">The sequence shown here is derived from an EMBL/GenBank/DDBJ whole genome shotgun (WGS) entry which is preliminary data.</text>
</comment>
<evidence type="ECO:0000256" key="4">
    <source>
        <dbReference type="ARBA" id="ARBA00022692"/>
    </source>
</evidence>
<feature type="transmembrane region" description="Helical" evidence="7">
    <location>
        <begin position="128"/>
        <end position="149"/>
    </location>
</feature>